<dbReference type="SMART" id="SM00327">
    <property type="entry name" value="VWA"/>
    <property type="match status" value="1"/>
</dbReference>
<evidence type="ECO:0000256" key="1">
    <source>
        <dbReference type="SAM" id="MobiDB-lite"/>
    </source>
</evidence>
<evidence type="ECO:0000313" key="4">
    <source>
        <dbReference type="Proteomes" id="UP000529843"/>
    </source>
</evidence>
<protein>
    <submittedName>
        <fullName evidence="3">VWA domain-containing protein</fullName>
    </submittedName>
</protein>
<evidence type="ECO:0000259" key="2">
    <source>
        <dbReference type="PROSITE" id="PS50234"/>
    </source>
</evidence>
<sequence>MLNLRLEQSRRHIEANRESTVFVQVEISPDQSTQIAQKNHHICLVIDCSGSMEDDMKIEQAKNAAIKLVRGLPSTDTVSIVAFDDDVHVILDPKPASERQYIENMIHSITTGYATAMHAGISKGFDLVQQSRSLSSSNTINRLVVITDGLANVEPCEDEDFIQLAKEIRKSGITTSTMGIGDDYGEQLLKSVSEFGGGSWDHIVNASDLSKVVNEQATQMQQTIVTNPQLQITLMDTAELLEANASKPKVMPIDDLKTTGNVTIIGLKDIIRNEPHALHFKIKVNAGEGENIPFLTAEILEGSNVVAGPDTIEISYTNDRKLYNVENKNVFWSFKSTESTICNSKFIATGDLDAKKRSDTIINILPHPDTVEGLAHDTIVHANTIHDKIVPDLTESEKKKLLHHTTVMEDTMTEKLDEAISDLKNSEEDEKE</sequence>
<dbReference type="AlphaFoldDB" id="A0A7K4NMK3"/>
<dbReference type="PANTHER" id="PTHR45737:SF6">
    <property type="entry name" value="VON WILLEBRAND FACTOR A DOMAIN-CONTAINING PROTEIN 5A"/>
    <property type="match status" value="1"/>
</dbReference>
<organism evidence="3 4">
    <name type="scientific">Marine Group I thaumarchaeote</name>
    <dbReference type="NCBI Taxonomy" id="2511932"/>
    <lineage>
        <taxon>Archaea</taxon>
        <taxon>Nitrososphaerota</taxon>
        <taxon>Marine Group I</taxon>
    </lineage>
</organism>
<dbReference type="Pfam" id="PF00092">
    <property type="entry name" value="VWA"/>
    <property type="match status" value="1"/>
</dbReference>
<dbReference type="InterPro" id="IPR002035">
    <property type="entry name" value="VWF_A"/>
</dbReference>
<gene>
    <name evidence="3" type="ORF">HX804_04560</name>
</gene>
<feature type="region of interest" description="Disordered" evidence="1">
    <location>
        <begin position="413"/>
        <end position="432"/>
    </location>
</feature>
<name>A0A7K4NMK3_9ARCH</name>
<dbReference type="Gene3D" id="3.40.50.410">
    <property type="entry name" value="von Willebrand factor, type A domain"/>
    <property type="match status" value="1"/>
</dbReference>
<accession>A0A7K4NMK3</accession>
<dbReference type="InterPro" id="IPR036465">
    <property type="entry name" value="vWFA_dom_sf"/>
</dbReference>
<feature type="domain" description="VWFA" evidence="2">
    <location>
        <begin position="41"/>
        <end position="224"/>
    </location>
</feature>
<dbReference type="EMBL" id="JACAST010000045">
    <property type="protein sequence ID" value="NWK02554.1"/>
    <property type="molecule type" value="Genomic_DNA"/>
</dbReference>
<dbReference type="Proteomes" id="UP000529843">
    <property type="component" value="Unassembled WGS sequence"/>
</dbReference>
<evidence type="ECO:0000313" key="3">
    <source>
        <dbReference type="EMBL" id="NWK02554.1"/>
    </source>
</evidence>
<comment type="caution">
    <text evidence="3">The sequence shown here is derived from an EMBL/GenBank/DDBJ whole genome shotgun (WGS) entry which is preliminary data.</text>
</comment>
<dbReference type="PROSITE" id="PS50234">
    <property type="entry name" value="VWFA"/>
    <property type="match status" value="1"/>
</dbReference>
<dbReference type="SUPFAM" id="SSF53300">
    <property type="entry name" value="vWA-like"/>
    <property type="match status" value="1"/>
</dbReference>
<reference evidence="3 4" key="1">
    <citation type="journal article" date="2019" name="Environ. Microbiol.">
        <title>Genomics insights into ecotype formation of ammonia-oxidizing archaea in the deep ocean.</title>
        <authorList>
            <person name="Wang Y."/>
            <person name="Huang J.M."/>
            <person name="Cui G.J."/>
            <person name="Nunoura T."/>
            <person name="Takaki Y."/>
            <person name="Li W.L."/>
            <person name="Li J."/>
            <person name="Gao Z.M."/>
            <person name="Takai K."/>
            <person name="Zhang A.Q."/>
            <person name="Stepanauskas R."/>
        </authorList>
    </citation>
    <scope>NUCLEOTIDE SEQUENCE [LARGE SCALE GENOMIC DNA]</scope>
    <source>
        <strain evidence="3 4">N8</strain>
    </source>
</reference>
<dbReference type="PANTHER" id="PTHR45737">
    <property type="entry name" value="VON WILLEBRAND FACTOR A DOMAIN-CONTAINING PROTEIN 5A"/>
    <property type="match status" value="1"/>
</dbReference>
<proteinExistence type="predicted"/>